<keyword evidence="1" id="KW-1133">Transmembrane helix</keyword>
<dbReference type="OrthoDB" id="38531at2759"/>
<evidence type="ECO:0000256" key="1">
    <source>
        <dbReference type="SAM" id="Phobius"/>
    </source>
</evidence>
<protein>
    <submittedName>
        <fullName evidence="4">Glycosyl transferase family group 2-domain-containing protein</fullName>
    </submittedName>
</protein>
<dbReference type="PANTHER" id="PTHR35408">
    <property type="entry name" value="CHROMOSOME 15, WHOLE GENOME SHOTGUN SEQUENCE"/>
    <property type="match status" value="1"/>
</dbReference>
<dbReference type="InterPro" id="IPR057688">
    <property type="entry name" value="DUF7928"/>
</dbReference>
<feature type="transmembrane region" description="Helical" evidence="1">
    <location>
        <begin position="733"/>
        <end position="752"/>
    </location>
</feature>
<dbReference type="Pfam" id="PF25550">
    <property type="entry name" value="DUF7928"/>
    <property type="match status" value="1"/>
</dbReference>
<dbReference type="AlphaFoldDB" id="A0A9P5YF65"/>
<name>A0A9P5YF65_9AGAR</name>
<dbReference type="PANTHER" id="PTHR35408:SF2">
    <property type="entry name" value="GLYCOSYLTRANSFERASE 2-LIKE DOMAIN-CONTAINING PROTEIN"/>
    <property type="match status" value="1"/>
</dbReference>
<evidence type="ECO:0000313" key="4">
    <source>
        <dbReference type="EMBL" id="KAF9466726.1"/>
    </source>
</evidence>
<evidence type="ECO:0000313" key="5">
    <source>
        <dbReference type="Proteomes" id="UP000807353"/>
    </source>
</evidence>
<feature type="domain" description="Glycosyltransferase 2-like" evidence="2">
    <location>
        <begin position="502"/>
        <end position="717"/>
    </location>
</feature>
<keyword evidence="1" id="KW-0812">Transmembrane</keyword>
<dbReference type="Gene3D" id="3.90.550.10">
    <property type="entry name" value="Spore Coat Polysaccharide Biosynthesis Protein SpsA, Chain A"/>
    <property type="match status" value="1"/>
</dbReference>
<keyword evidence="4" id="KW-0808">Transferase</keyword>
<keyword evidence="5" id="KW-1185">Reference proteome</keyword>
<dbReference type="GO" id="GO:0016740">
    <property type="term" value="F:transferase activity"/>
    <property type="evidence" value="ECO:0007669"/>
    <property type="project" value="UniProtKB-KW"/>
</dbReference>
<keyword evidence="1" id="KW-0472">Membrane</keyword>
<organism evidence="4 5">
    <name type="scientific">Collybia nuda</name>
    <dbReference type="NCBI Taxonomy" id="64659"/>
    <lineage>
        <taxon>Eukaryota</taxon>
        <taxon>Fungi</taxon>
        <taxon>Dikarya</taxon>
        <taxon>Basidiomycota</taxon>
        <taxon>Agaricomycotina</taxon>
        <taxon>Agaricomycetes</taxon>
        <taxon>Agaricomycetidae</taxon>
        <taxon>Agaricales</taxon>
        <taxon>Tricholomatineae</taxon>
        <taxon>Clitocybaceae</taxon>
        <taxon>Collybia</taxon>
    </lineage>
</organism>
<feature type="transmembrane region" description="Helical" evidence="1">
    <location>
        <begin position="857"/>
        <end position="881"/>
    </location>
</feature>
<dbReference type="InterPro" id="IPR029044">
    <property type="entry name" value="Nucleotide-diphossugar_trans"/>
</dbReference>
<feature type="transmembrane region" description="Helical" evidence="1">
    <location>
        <begin position="820"/>
        <end position="845"/>
    </location>
</feature>
<dbReference type="EMBL" id="MU150240">
    <property type="protein sequence ID" value="KAF9466726.1"/>
    <property type="molecule type" value="Genomic_DNA"/>
</dbReference>
<evidence type="ECO:0000259" key="3">
    <source>
        <dbReference type="Pfam" id="PF25550"/>
    </source>
</evidence>
<feature type="transmembrane region" description="Helical" evidence="1">
    <location>
        <begin position="772"/>
        <end position="799"/>
    </location>
</feature>
<dbReference type="SUPFAM" id="SSF53448">
    <property type="entry name" value="Nucleotide-diphospho-sugar transferases"/>
    <property type="match status" value="1"/>
</dbReference>
<sequence>MDYDSFDAVLHWIFRSTQGDAWFKPSEENISAGVCLRVDPGQFRVFPYENPYLAPFEAAVRILNPLVAVKVRSAAVHSALAIIQEEDVAINLDSNTRIQILDSISHLPKADKEQCGAFIRDERVLIVWSDDLDHIVPLCAEFDEKLMKLVWRSRPTNASIVTSTTTSIAPSTTASNVNLTEKPTHPPITVTDAVALAEKEVTPKVQPEETPAKKSKWSWRLSKKRPTKAAPADIEKGISLTGREARPIRLFAPVYGGFGLGLAIFFIASGITILLQEWRLDHDYTRFGLLATTPFLLCISLFFALQVVTNVSFVLGPVAQYHENSRYYSAIKPDKIPELDAQLPHVTIELPVYKESLEETITPSVFSLKKAMQTYARQGGTSAIFVHDDGLQLISEEEREKRIAFYADHNIGWVARPPHSSDADGFKRAGRFKKASNMNYGLQLSLLMEKHILALEISDEIGDAESLEERALELAIEEVYQANGQKWKPWANNARSIRVGEVILIVDSDTIVPEDCFRDAARELYECPEVAIIQHESDVMQVAHHYFENGIAHFTRRINKCISMGCANGEVAPFVGHNAFLRWSAIQDAAFIDSADGVTKIWSESNVSEDFDMALRLQLKGYIIRWATYSEGGFKEGVSLTVDDELNRWQKYSYGCNELIFNPLIDWWHMGPITKQLRLFLWSGAPVHYKVTMMSYMFSYYGIAASAALSVLNYLLLGFALQVDGYYMHSFEIWLACTVVFPGAGNLGYTLLEYRLGQRDILSSLIENVTWIPFFFFFFGGLSIHLSTALLAHLFSYNITWGATKKEVERSNFWIEVPRIWNRFWLAFVLCFIAIIAMIVLSTSAVPPEWGIPGTSWAVIVPLAVVAGGHILFPIVLNPWLMIFSY</sequence>
<dbReference type="Pfam" id="PF13632">
    <property type="entry name" value="Glyco_trans_2_3"/>
    <property type="match status" value="1"/>
</dbReference>
<reference evidence="4" key="1">
    <citation type="submission" date="2020-11" db="EMBL/GenBank/DDBJ databases">
        <authorList>
            <consortium name="DOE Joint Genome Institute"/>
            <person name="Ahrendt S."/>
            <person name="Riley R."/>
            <person name="Andreopoulos W."/>
            <person name="Labutti K."/>
            <person name="Pangilinan J."/>
            <person name="Ruiz-Duenas F.J."/>
            <person name="Barrasa J.M."/>
            <person name="Sanchez-Garcia M."/>
            <person name="Camarero S."/>
            <person name="Miyauchi S."/>
            <person name="Serrano A."/>
            <person name="Linde D."/>
            <person name="Babiker R."/>
            <person name="Drula E."/>
            <person name="Ayuso-Fernandez I."/>
            <person name="Pacheco R."/>
            <person name="Padilla G."/>
            <person name="Ferreira P."/>
            <person name="Barriuso J."/>
            <person name="Kellner H."/>
            <person name="Castanera R."/>
            <person name="Alfaro M."/>
            <person name="Ramirez L."/>
            <person name="Pisabarro A.G."/>
            <person name="Kuo A."/>
            <person name="Tritt A."/>
            <person name="Lipzen A."/>
            <person name="He G."/>
            <person name="Yan M."/>
            <person name="Ng V."/>
            <person name="Cullen D."/>
            <person name="Martin F."/>
            <person name="Rosso M.-N."/>
            <person name="Henrissat B."/>
            <person name="Hibbett D."/>
            <person name="Martinez A.T."/>
            <person name="Grigoriev I.V."/>
        </authorList>
    </citation>
    <scope>NUCLEOTIDE SEQUENCE</scope>
    <source>
        <strain evidence="4">CBS 247.69</strain>
    </source>
</reference>
<feature type="domain" description="DUF7928" evidence="3">
    <location>
        <begin position="5"/>
        <end position="158"/>
    </location>
</feature>
<gene>
    <name evidence="4" type="ORF">BDZ94DRAFT_1157416</name>
</gene>
<dbReference type="InterPro" id="IPR001173">
    <property type="entry name" value="Glyco_trans_2-like"/>
</dbReference>
<feature type="transmembrane region" description="Helical" evidence="1">
    <location>
        <begin position="287"/>
        <end position="308"/>
    </location>
</feature>
<feature type="transmembrane region" description="Helical" evidence="1">
    <location>
        <begin position="698"/>
        <end position="721"/>
    </location>
</feature>
<dbReference type="Proteomes" id="UP000807353">
    <property type="component" value="Unassembled WGS sequence"/>
</dbReference>
<proteinExistence type="predicted"/>
<accession>A0A9P5YF65</accession>
<evidence type="ECO:0000259" key="2">
    <source>
        <dbReference type="Pfam" id="PF13632"/>
    </source>
</evidence>
<feature type="transmembrane region" description="Helical" evidence="1">
    <location>
        <begin position="254"/>
        <end position="275"/>
    </location>
</feature>
<comment type="caution">
    <text evidence="4">The sequence shown here is derived from an EMBL/GenBank/DDBJ whole genome shotgun (WGS) entry which is preliminary data.</text>
</comment>